<name>A0A1T5HZW3_9GAMM</name>
<accession>A0A1T5HZW3</accession>
<dbReference type="EMBL" id="FUZI01000002">
    <property type="protein sequence ID" value="SKC32265.1"/>
    <property type="molecule type" value="Genomic_DNA"/>
</dbReference>
<feature type="signal peptide" evidence="1">
    <location>
        <begin position="1"/>
        <end position="18"/>
    </location>
</feature>
<dbReference type="Proteomes" id="UP000189966">
    <property type="component" value="Unassembled WGS sequence"/>
</dbReference>
<dbReference type="Pfam" id="PF03923">
    <property type="entry name" value="Lipoprotein_16"/>
    <property type="match status" value="1"/>
</dbReference>
<gene>
    <name evidence="2" type="ORF">CZ809_01781</name>
</gene>
<evidence type="ECO:0000313" key="2">
    <source>
        <dbReference type="EMBL" id="SKC32265.1"/>
    </source>
</evidence>
<dbReference type="RefSeq" id="WP_080157116.1">
    <property type="nucleotide sequence ID" value="NZ_CP175534.1"/>
</dbReference>
<dbReference type="OrthoDB" id="5900953at2"/>
<dbReference type="AlphaFoldDB" id="A0A1T5HZW3"/>
<evidence type="ECO:0008006" key="4">
    <source>
        <dbReference type="Google" id="ProtNLM"/>
    </source>
</evidence>
<evidence type="ECO:0000256" key="1">
    <source>
        <dbReference type="SAM" id="SignalP"/>
    </source>
</evidence>
<evidence type="ECO:0000313" key="3">
    <source>
        <dbReference type="Proteomes" id="UP000189966"/>
    </source>
</evidence>
<proteinExistence type="predicted"/>
<dbReference type="InterPro" id="IPR005619">
    <property type="entry name" value="Uncharacterised_YajG"/>
</dbReference>
<organism evidence="2 3">
    <name type="scientific">Photobacterium piscicola</name>
    <dbReference type="NCBI Taxonomy" id="1378299"/>
    <lineage>
        <taxon>Bacteria</taxon>
        <taxon>Pseudomonadati</taxon>
        <taxon>Pseudomonadota</taxon>
        <taxon>Gammaproteobacteria</taxon>
        <taxon>Vibrionales</taxon>
        <taxon>Vibrionaceae</taxon>
        <taxon>Photobacterium</taxon>
    </lineage>
</organism>
<reference evidence="2 3" key="1">
    <citation type="submission" date="2017-02" db="EMBL/GenBank/DDBJ databases">
        <authorList>
            <person name="Peterson S.W."/>
        </authorList>
    </citation>
    <scope>NUCLEOTIDE SEQUENCE [LARGE SCALE GENOMIC DNA]</scope>
    <source>
        <strain evidence="3">type strain: NCCB 100098</strain>
    </source>
</reference>
<keyword evidence="1" id="KW-0732">Signal</keyword>
<protein>
    <recommendedName>
        <fullName evidence="4">Lipoprotein</fullName>
    </recommendedName>
</protein>
<feature type="chain" id="PRO_5011984461" description="Lipoprotein" evidence="1">
    <location>
        <begin position="19"/>
        <end position="191"/>
    </location>
</feature>
<sequence length="191" mass="20744">MIKKYVVLVSTLVLSACATTPPAPVALMPTAVFTSQPWANNKALNLTCVDQAPNSYIAVIDNGSTENVQVIQPQQPIALTLRQALAQQLTGQGFSITNNATSTMAISVEKALITVEQGLVKYDMRSELQLQLVVNTPSGQFTKRYSGRSSREDALTASNKEIATSMNKLMNSVLHEIANDSELNKYLKENV</sequence>
<dbReference type="PROSITE" id="PS51257">
    <property type="entry name" value="PROKAR_LIPOPROTEIN"/>
    <property type="match status" value="1"/>
</dbReference>